<dbReference type="PANTHER" id="PTHR13206">
    <property type="entry name" value="UBIQUITIN LIGASE PROTEIN PHF9 FANCONI ANEMIA GROUP L PROTEIN"/>
    <property type="match status" value="1"/>
</dbReference>
<evidence type="ECO:0000313" key="6">
    <source>
        <dbReference type="EnsemblMetazoa" id="ISCW013679-PA"/>
    </source>
</evidence>
<dbReference type="Gene3D" id="3.10.110.20">
    <property type="entry name" value="RWD domain-like"/>
    <property type="match status" value="1"/>
</dbReference>
<sequence length="167" mass="18731">MADLDARCWVLDPPCPRAGDAYRRIALGKNVSMMVVIDPHTPMTLPRLEFTGPEAEVTLHEKAVQDNVDKWDPSVSISANLSALLGFEVPSRENATSEEVDCTCGICYSFLLDGAVPDKLCQNSRCSRPFHQSCLSEWMRSLPMVRQNFNMFFGECPYCSEPMSCRM</sequence>
<dbReference type="EMBL" id="ABJB011122239">
    <property type="status" value="NOT_ANNOTATED_CDS"/>
    <property type="molecule type" value="Genomic_DNA"/>
</dbReference>
<dbReference type="InterPro" id="IPR026850">
    <property type="entry name" value="FANCL_C"/>
</dbReference>
<keyword evidence="1 3" id="KW-0863">Zinc-finger</keyword>
<dbReference type="VEuPathDB" id="VectorBase:ISCI013679"/>
<dbReference type="CDD" id="cd23832">
    <property type="entry name" value="DRWD-C_FANCL"/>
    <property type="match status" value="1"/>
</dbReference>
<dbReference type="InterPro" id="IPR043003">
    <property type="entry name" value="FANCL_d3_sf"/>
</dbReference>
<dbReference type="SUPFAM" id="SSF57850">
    <property type="entry name" value="RING/U-box"/>
    <property type="match status" value="1"/>
</dbReference>
<evidence type="ECO:0000256" key="1">
    <source>
        <dbReference type="ARBA" id="ARBA00022771"/>
    </source>
</evidence>
<evidence type="ECO:0000256" key="3">
    <source>
        <dbReference type="PROSITE-ProRule" id="PRU00175"/>
    </source>
</evidence>
<dbReference type="VEuPathDB" id="VectorBase:ISCP_016481"/>
<proteinExistence type="predicted"/>
<evidence type="ECO:0000313" key="5">
    <source>
        <dbReference type="EMBL" id="EEC19392.1"/>
    </source>
</evidence>
<dbReference type="HOGENOM" id="CLU_1596346_0_0_1"/>
<dbReference type="EMBL" id="ABJB011043576">
    <property type="status" value="NOT_ANNOTATED_CDS"/>
    <property type="molecule type" value="Genomic_DNA"/>
</dbReference>
<dbReference type="CDD" id="cd16490">
    <property type="entry name" value="RING-CH-C4HC3_FANCL"/>
    <property type="match status" value="1"/>
</dbReference>
<dbReference type="VEuPathDB" id="VectorBase:ISCW013679"/>
<organism>
    <name type="scientific">Ixodes scapularis</name>
    <name type="common">Black-legged tick</name>
    <name type="synonym">Deer tick</name>
    <dbReference type="NCBI Taxonomy" id="6945"/>
    <lineage>
        <taxon>Eukaryota</taxon>
        <taxon>Metazoa</taxon>
        <taxon>Ecdysozoa</taxon>
        <taxon>Arthropoda</taxon>
        <taxon>Chelicerata</taxon>
        <taxon>Arachnida</taxon>
        <taxon>Acari</taxon>
        <taxon>Parasitiformes</taxon>
        <taxon>Ixodida</taxon>
        <taxon>Ixodoidea</taxon>
        <taxon>Ixodidae</taxon>
        <taxon>Ixodinae</taxon>
        <taxon>Ixodes</taxon>
    </lineage>
</organism>
<dbReference type="OrthoDB" id="10263265at2759"/>
<evidence type="ECO:0000256" key="2">
    <source>
        <dbReference type="ARBA" id="ARBA00022833"/>
    </source>
</evidence>
<dbReference type="PANTHER" id="PTHR13206:SF0">
    <property type="entry name" value="E3 UBIQUITIN-PROTEIN LIGASE FANCL"/>
    <property type="match status" value="1"/>
</dbReference>
<dbReference type="Pfam" id="PF11793">
    <property type="entry name" value="FANCL_C"/>
    <property type="match status" value="1"/>
</dbReference>
<dbReference type="InterPro" id="IPR026848">
    <property type="entry name" value="Fancl"/>
</dbReference>
<dbReference type="STRING" id="6945.B7QKM0"/>
<dbReference type="InterPro" id="IPR044037">
    <property type="entry name" value="FANCL_d3"/>
</dbReference>
<dbReference type="PaxDb" id="6945-B7QKM0"/>
<dbReference type="InParanoid" id="B7QKM0"/>
<gene>
    <name evidence="5" type="ORF">IscW_ISCW013679</name>
</gene>
<evidence type="ECO:0000313" key="7">
    <source>
        <dbReference type="Proteomes" id="UP000001555"/>
    </source>
</evidence>
<reference evidence="5 7" key="1">
    <citation type="submission" date="2008-03" db="EMBL/GenBank/DDBJ databases">
        <title>Annotation of Ixodes scapularis.</title>
        <authorList>
            <consortium name="Ixodes scapularis Genome Project Consortium"/>
            <person name="Caler E."/>
            <person name="Hannick L.I."/>
            <person name="Bidwell S."/>
            <person name="Joardar V."/>
            <person name="Thiagarajan M."/>
            <person name="Amedeo P."/>
            <person name="Galinsky K.J."/>
            <person name="Schobel S."/>
            <person name="Inman J."/>
            <person name="Hostetler J."/>
            <person name="Miller J."/>
            <person name="Hammond M."/>
            <person name="Megy K."/>
            <person name="Lawson D."/>
            <person name="Kodira C."/>
            <person name="Sutton G."/>
            <person name="Meyer J."/>
            <person name="Hill C.A."/>
            <person name="Birren B."/>
            <person name="Nene V."/>
            <person name="Collins F."/>
            <person name="Alarcon-Chaidez F."/>
            <person name="Wikel S."/>
            <person name="Strausberg R."/>
        </authorList>
    </citation>
    <scope>NUCLEOTIDE SEQUENCE [LARGE SCALE GENOMIC DNA]</scope>
    <source>
        <strain evidence="7">Wikel</strain>
        <strain evidence="5">Wikel colony</strain>
    </source>
</reference>
<dbReference type="EMBL" id="DS961245">
    <property type="protein sequence ID" value="EEC19392.1"/>
    <property type="molecule type" value="Genomic_DNA"/>
</dbReference>
<keyword evidence="7" id="KW-1185">Reference proteome</keyword>
<feature type="domain" description="RING-type" evidence="4">
    <location>
        <begin position="104"/>
        <end position="160"/>
    </location>
</feature>
<dbReference type="InterPro" id="IPR001841">
    <property type="entry name" value="Znf_RING"/>
</dbReference>
<evidence type="ECO:0000259" key="4">
    <source>
        <dbReference type="PROSITE" id="PS50089"/>
    </source>
</evidence>
<dbReference type="GO" id="GO:0004842">
    <property type="term" value="F:ubiquitin-protein transferase activity"/>
    <property type="evidence" value="ECO:0007669"/>
    <property type="project" value="InterPro"/>
</dbReference>
<dbReference type="EnsemblMetazoa" id="ISCW013679-RA">
    <property type="protein sequence ID" value="ISCW013679-PA"/>
    <property type="gene ID" value="ISCW013679"/>
</dbReference>
<accession>B7QKM0</accession>
<dbReference type="Gene3D" id="3.30.40.10">
    <property type="entry name" value="Zinc/RING finger domain, C3HC4 (zinc finger)"/>
    <property type="match status" value="1"/>
</dbReference>
<name>B7QKM0_IXOSC</name>
<dbReference type="GO" id="GO:0036297">
    <property type="term" value="P:interstrand cross-link repair"/>
    <property type="evidence" value="ECO:0007669"/>
    <property type="project" value="InterPro"/>
</dbReference>
<keyword evidence="1 3" id="KW-0479">Metal-binding</keyword>
<reference evidence="6" key="2">
    <citation type="submission" date="2020-05" db="UniProtKB">
        <authorList>
            <consortium name="EnsemblMetazoa"/>
        </authorList>
    </citation>
    <scope>IDENTIFICATION</scope>
    <source>
        <strain evidence="6">wikel</strain>
    </source>
</reference>
<dbReference type="AlphaFoldDB" id="B7QKM0"/>
<dbReference type="Proteomes" id="UP000001555">
    <property type="component" value="Unassembled WGS sequence"/>
</dbReference>
<protein>
    <submittedName>
        <fullName evidence="5 6">E3 ubiquitin protein ligase FANCL, putative</fullName>
    </submittedName>
</protein>
<dbReference type="SMART" id="SM01197">
    <property type="entry name" value="FANCL_C"/>
    <property type="match status" value="1"/>
</dbReference>
<dbReference type="Pfam" id="PF18891">
    <property type="entry name" value="FANCL_d3"/>
    <property type="match status" value="1"/>
</dbReference>
<dbReference type="InterPro" id="IPR013083">
    <property type="entry name" value="Znf_RING/FYVE/PHD"/>
</dbReference>
<dbReference type="GO" id="GO:0043240">
    <property type="term" value="C:Fanconi anaemia nuclear complex"/>
    <property type="evidence" value="ECO:0007669"/>
    <property type="project" value="InterPro"/>
</dbReference>
<dbReference type="GO" id="GO:0008270">
    <property type="term" value="F:zinc ion binding"/>
    <property type="evidence" value="ECO:0007669"/>
    <property type="project" value="UniProtKB-KW"/>
</dbReference>
<dbReference type="PROSITE" id="PS50089">
    <property type="entry name" value="ZF_RING_2"/>
    <property type="match status" value="1"/>
</dbReference>
<keyword evidence="2" id="KW-0862">Zinc</keyword>